<sequence>MASRRRSILLAALLAAFLSAVVALQAQDTQSAPPPPPSDQAQQQPAPESNIRTVRLSSVEGTVQIFSGDQLDFSQAYRNMPIVEGMRIATADDGRAEIELEDGSVVRVAPDSSVAFPQLSRAADGSFTTGIEAVSGLSYYELNGQSAQYRVHFGANAVTPSVNSVFRIDLDNTPAELAVMHGTVHIEEGPSQTADVHTNQTLRCSMEDGGGPFTLVQSIAANSWDQWNSDRDQILAQLDASETLARAGSDNPDDPGWSDLDYYGDWYDIPGYGQAWAPSGVDQNWDPFGVGYWGYYSGVGYTWISGYSWGWWPYHCGAWSWFDGFGWLWFPGNCGWGPRGGGWYPYATVWRVPHGYRPPERPVPILSPRKGPGRIPHPEPLVAVNRGDQFRQGFRTLGAGRPEPRTFGFEGKTIVPIARTIHPQQPGPLGEGFTRTVERAHPEILRNGGSLRNPDVHFPSAYGSHPPEVQPRYPAGAPPRNIEVPGGRNPNSGIAAPHPQPPPAPPRAGGGAAHPAGGPPHR</sequence>
<reference evidence="4 5" key="1">
    <citation type="submission" date="2018-08" db="EMBL/GenBank/DDBJ databases">
        <title>Acidipila sp. 4G-K13, an acidobacterium isolated from forest soil.</title>
        <authorList>
            <person name="Gao Z.-H."/>
            <person name="Qiu L.-H."/>
        </authorList>
    </citation>
    <scope>NUCLEOTIDE SEQUENCE [LARGE SCALE GENOMIC DNA]</scope>
    <source>
        <strain evidence="4 5">4G-K13</strain>
    </source>
</reference>
<accession>A0A372IQX4</accession>
<evidence type="ECO:0000259" key="3">
    <source>
        <dbReference type="Pfam" id="PF04773"/>
    </source>
</evidence>
<dbReference type="AlphaFoldDB" id="A0A372IQX4"/>
<dbReference type="EMBL" id="QVQT01000002">
    <property type="protein sequence ID" value="RFU17315.1"/>
    <property type="molecule type" value="Genomic_DNA"/>
</dbReference>
<dbReference type="InterPro" id="IPR006860">
    <property type="entry name" value="FecR"/>
</dbReference>
<proteinExistence type="predicted"/>
<feature type="region of interest" description="Disordered" evidence="1">
    <location>
        <begin position="445"/>
        <end position="522"/>
    </location>
</feature>
<keyword evidence="2" id="KW-0732">Signal</keyword>
<evidence type="ECO:0000313" key="5">
    <source>
        <dbReference type="Proteomes" id="UP000264702"/>
    </source>
</evidence>
<feature type="chain" id="PRO_5016696499" description="FecR protein domain-containing protein" evidence="2">
    <location>
        <begin position="27"/>
        <end position="522"/>
    </location>
</feature>
<dbReference type="OrthoDB" id="128474at2"/>
<dbReference type="Pfam" id="PF04773">
    <property type="entry name" value="FecR"/>
    <property type="match status" value="1"/>
</dbReference>
<protein>
    <recommendedName>
        <fullName evidence="3">FecR protein domain-containing protein</fullName>
    </recommendedName>
</protein>
<comment type="caution">
    <text evidence="4">The sequence shown here is derived from an EMBL/GenBank/DDBJ whole genome shotgun (WGS) entry which is preliminary data.</text>
</comment>
<dbReference type="Proteomes" id="UP000264702">
    <property type="component" value="Unassembled WGS sequence"/>
</dbReference>
<gene>
    <name evidence="4" type="ORF">D0Y96_03880</name>
</gene>
<feature type="signal peptide" evidence="2">
    <location>
        <begin position="1"/>
        <end position="26"/>
    </location>
</feature>
<dbReference type="PANTHER" id="PTHR38731">
    <property type="entry name" value="LIPL45-RELATED LIPOPROTEIN-RELATED"/>
    <property type="match status" value="1"/>
</dbReference>
<evidence type="ECO:0000256" key="2">
    <source>
        <dbReference type="SAM" id="SignalP"/>
    </source>
</evidence>
<dbReference type="Pfam" id="PF20245">
    <property type="entry name" value="DUF6600"/>
    <property type="match status" value="1"/>
</dbReference>
<evidence type="ECO:0000313" key="4">
    <source>
        <dbReference type="EMBL" id="RFU17315.1"/>
    </source>
</evidence>
<dbReference type="RefSeq" id="WP_117298062.1">
    <property type="nucleotide sequence ID" value="NZ_QVQT02000002.1"/>
</dbReference>
<evidence type="ECO:0000256" key="1">
    <source>
        <dbReference type="SAM" id="MobiDB-lite"/>
    </source>
</evidence>
<feature type="region of interest" description="Disordered" evidence="1">
    <location>
        <begin position="28"/>
        <end position="49"/>
    </location>
</feature>
<feature type="domain" description="FecR protein" evidence="3">
    <location>
        <begin position="87"/>
        <end position="184"/>
    </location>
</feature>
<keyword evidence="5" id="KW-1185">Reference proteome</keyword>
<name>A0A372IQX4_9BACT</name>
<dbReference type="PANTHER" id="PTHR38731:SF3">
    <property type="entry name" value="BLL6125 PROTEIN"/>
    <property type="match status" value="1"/>
</dbReference>
<dbReference type="InterPro" id="IPR046535">
    <property type="entry name" value="DUF6600"/>
</dbReference>
<organism evidence="4 5">
    <name type="scientific">Paracidobacterium acidisoli</name>
    <dbReference type="NCBI Taxonomy" id="2303751"/>
    <lineage>
        <taxon>Bacteria</taxon>
        <taxon>Pseudomonadati</taxon>
        <taxon>Acidobacteriota</taxon>
        <taxon>Terriglobia</taxon>
        <taxon>Terriglobales</taxon>
        <taxon>Acidobacteriaceae</taxon>
        <taxon>Paracidobacterium</taxon>
    </lineage>
</organism>
<dbReference type="Gene3D" id="2.60.120.1440">
    <property type="match status" value="1"/>
</dbReference>